<proteinExistence type="predicted"/>
<feature type="compositionally biased region" description="Basic residues" evidence="1">
    <location>
        <begin position="15"/>
        <end position="24"/>
    </location>
</feature>
<feature type="region of interest" description="Disordered" evidence="1">
    <location>
        <begin position="1"/>
        <end position="42"/>
    </location>
</feature>
<protein>
    <submittedName>
        <fullName evidence="2">Uncharacterized protein</fullName>
    </submittedName>
</protein>
<comment type="caution">
    <text evidence="2">The sequence shown here is derived from an EMBL/GenBank/DDBJ whole genome shotgun (WGS) entry which is preliminary data.</text>
</comment>
<evidence type="ECO:0000313" key="2">
    <source>
        <dbReference type="EMBL" id="KAK9157966.1"/>
    </source>
</evidence>
<accession>A0AAP0KSW9</accession>
<dbReference type="Proteomes" id="UP001419268">
    <property type="component" value="Unassembled WGS sequence"/>
</dbReference>
<evidence type="ECO:0000313" key="3">
    <source>
        <dbReference type="Proteomes" id="UP001419268"/>
    </source>
</evidence>
<keyword evidence="3" id="KW-1185">Reference proteome</keyword>
<feature type="compositionally biased region" description="Gly residues" evidence="1">
    <location>
        <begin position="1"/>
        <end position="11"/>
    </location>
</feature>
<reference evidence="2 3" key="1">
    <citation type="submission" date="2024-01" db="EMBL/GenBank/DDBJ databases">
        <title>Genome assemblies of Stephania.</title>
        <authorList>
            <person name="Yang L."/>
        </authorList>
    </citation>
    <scope>NUCLEOTIDE SEQUENCE [LARGE SCALE GENOMIC DNA]</scope>
    <source>
        <strain evidence="2">JXDWG</strain>
        <tissue evidence="2">Leaf</tissue>
    </source>
</reference>
<dbReference type="EMBL" id="JBBNAG010000002">
    <property type="protein sequence ID" value="KAK9157966.1"/>
    <property type="molecule type" value="Genomic_DNA"/>
</dbReference>
<gene>
    <name evidence="2" type="ORF">Scep_004540</name>
</gene>
<organism evidence="2 3">
    <name type="scientific">Stephania cephalantha</name>
    <dbReference type="NCBI Taxonomy" id="152367"/>
    <lineage>
        <taxon>Eukaryota</taxon>
        <taxon>Viridiplantae</taxon>
        <taxon>Streptophyta</taxon>
        <taxon>Embryophyta</taxon>
        <taxon>Tracheophyta</taxon>
        <taxon>Spermatophyta</taxon>
        <taxon>Magnoliopsida</taxon>
        <taxon>Ranunculales</taxon>
        <taxon>Menispermaceae</taxon>
        <taxon>Menispermoideae</taxon>
        <taxon>Cissampelideae</taxon>
        <taxon>Stephania</taxon>
    </lineage>
</organism>
<name>A0AAP0KSW9_9MAGN</name>
<dbReference type="AlphaFoldDB" id="A0AAP0KSW9"/>
<evidence type="ECO:0000256" key="1">
    <source>
        <dbReference type="SAM" id="MobiDB-lite"/>
    </source>
</evidence>
<sequence length="107" mass="12272">MNSGEGFGGSDGKGRRLQRQRRQTARASEGPTSGKRRRQTRRQLAVSIAATAEILGFGREISVRERELTVNEISDFLTGTVILSDKWRAYQYQTKEREDWRFPLSPR</sequence>